<feature type="compositionally biased region" description="Polar residues" evidence="1">
    <location>
        <begin position="19"/>
        <end position="34"/>
    </location>
</feature>
<dbReference type="Proteomes" id="UP000703269">
    <property type="component" value="Unassembled WGS sequence"/>
</dbReference>
<organism evidence="2 3">
    <name type="scientific">Phanerochaete sordida</name>
    <dbReference type="NCBI Taxonomy" id="48140"/>
    <lineage>
        <taxon>Eukaryota</taxon>
        <taxon>Fungi</taxon>
        <taxon>Dikarya</taxon>
        <taxon>Basidiomycota</taxon>
        <taxon>Agaricomycotina</taxon>
        <taxon>Agaricomycetes</taxon>
        <taxon>Polyporales</taxon>
        <taxon>Phanerochaetaceae</taxon>
        <taxon>Phanerochaete</taxon>
    </lineage>
</organism>
<dbReference type="EMBL" id="BPQB01000037">
    <property type="protein sequence ID" value="GJE94109.1"/>
    <property type="molecule type" value="Genomic_DNA"/>
</dbReference>
<protein>
    <submittedName>
        <fullName evidence="2">Uncharacterized protein</fullName>
    </submittedName>
</protein>
<reference evidence="2 3" key="1">
    <citation type="submission" date="2021-08" db="EMBL/GenBank/DDBJ databases">
        <title>Draft Genome Sequence of Phanerochaete sordida strain YK-624.</title>
        <authorList>
            <person name="Mori T."/>
            <person name="Dohra H."/>
            <person name="Suzuki T."/>
            <person name="Kawagishi H."/>
            <person name="Hirai H."/>
        </authorList>
    </citation>
    <scope>NUCLEOTIDE SEQUENCE [LARGE SCALE GENOMIC DNA]</scope>
    <source>
        <strain evidence="2 3">YK-624</strain>
    </source>
</reference>
<accession>A0A9P3GGY8</accession>
<evidence type="ECO:0000313" key="2">
    <source>
        <dbReference type="EMBL" id="GJE94109.1"/>
    </source>
</evidence>
<evidence type="ECO:0000256" key="1">
    <source>
        <dbReference type="SAM" id="MobiDB-lite"/>
    </source>
</evidence>
<dbReference type="AlphaFoldDB" id="A0A9P3GGY8"/>
<gene>
    <name evidence="2" type="ORF">PsYK624_102770</name>
</gene>
<keyword evidence="3" id="KW-1185">Reference proteome</keyword>
<name>A0A9P3GGY8_9APHY</name>
<feature type="region of interest" description="Disordered" evidence="1">
    <location>
        <begin position="1"/>
        <end position="37"/>
    </location>
</feature>
<evidence type="ECO:0000313" key="3">
    <source>
        <dbReference type="Proteomes" id="UP000703269"/>
    </source>
</evidence>
<comment type="caution">
    <text evidence="2">The sequence shown here is derived from an EMBL/GenBank/DDBJ whole genome shotgun (WGS) entry which is preliminary data.</text>
</comment>
<sequence>MRDSTEPGTSPARRRFWPPQSSSCLRRPTQSSTPAAAARGTRLFAYGRACGLPPRQIGLRATRPTIAPRLDARARAPCGWGENTPRVARGAVQQRGGAAPARRRHHFATGPAPCSSCSNILWRSGSRATRLAARVRARLVVCGPWGMHHWRVRRRWPCAAIAAASITNISAPGCSCSWRTPAAARALGLISLPSNPRAPLDLLTPAGASVERKHRPACA</sequence>
<proteinExistence type="predicted"/>